<evidence type="ECO:0000313" key="1">
    <source>
        <dbReference type="EMBL" id="VEP14669.1"/>
    </source>
</evidence>
<sequence>MDIDFLYIAGDKLHLKLAGAPYRIIGSEFGEATQARMLQIQRRNIFRNQSTMANRVPPQMLKQMEEQANTPTPVKLSSVCCDDRGKIYYSLNVGDVGGLFTLDKDRIKEKRLYHGSEFLIQHLHVHEREELIACTTQQKDGTANIAIMPIDGARPNDITEGDSIDLAPYWLPGINKALVYQSAGIARNPQGFAINRSPFRIEKLDFDAGDISCLAEDENYDFLEPQMTADGALYYIRRPYSNQRQQTSFWSVIKDILLLPLRLANTVYQILNFFAVTFTGKPLMKVGEAQPSEEQKMQVWGDLIDLQKLPKNKNLKEGDVPALVPNSWQLICRTADGTEKALADGVLYYDVATDGSIIYTNGNRIYSLANSTAKPEKLLDHQLVEHLAIAIKL</sequence>
<accession>A0A563VTG7</accession>
<proteinExistence type="predicted"/>
<reference evidence="1 2" key="1">
    <citation type="submission" date="2019-01" db="EMBL/GenBank/DDBJ databases">
        <authorList>
            <person name="Brito A."/>
        </authorList>
    </citation>
    <scope>NUCLEOTIDE SEQUENCE [LARGE SCALE GENOMIC DNA]</scope>
    <source>
        <strain evidence="1">1</strain>
    </source>
</reference>
<evidence type="ECO:0000313" key="2">
    <source>
        <dbReference type="Proteomes" id="UP000320055"/>
    </source>
</evidence>
<dbReference type="Proteomes" id="UP000320055">
    <property type="component" value="Unassembled WGS sequence"/>
</dbReference>
<gene>
    <name evidence="1" type="ORF">H1P_280010</name>
</gene>
<dbReference type="OrthoDB" id="8879187at2"/>
<keyword evidence="2" id="KW-1185">Reference proteome</keyword>
<organism evidence="1 2">
    <name type="scientific">Hyella patelloides LEGE 07179</name>
    <dbReference type="NCBI Taxonomy" id="945734"/>
    <lineage>
        <taxon>Bacteria</taxon>
        <taxon>Bacillati</taxon>
        <taxon>Cyanobacteriota</taxon>
        <taxon>Cyanophyceae</taxon>
        <taxon>Pleurocapsales</taxon>
        <taxon>Hyellaceae</taxon>
        <taxon>Hyella</taxon>
    </lineage>
</organism>
<dbReference type="EMBL" id="CAACVJ010000201">
    <property type="protein sequence ID" value="VEP14669.1"/>
    <property type="molecule type" value="Genomic_DNA"/>
</dbReference>
<protein>
    <submittedName>
        <fullName evidence="1">Uncharacterized protein</fullName>
    </submittedName>
</protein>
<name>A0A563VTG7_9CYAN</name>
<dbReference type="SUPFAM" id="SSF82171">
    <property type="entry name" value="DPP6 N-terminal domain-like"/>
    <property type="match status" value="1"/>
</dbReference>
<dbReference type="RefSeq" id="WP_144865062.1">
    <property type="nucleotide sequence ID" value="NZ_LR213788.1"/>
</dbReference>
<dbReference type="AlphaFoldDB" id="A0A563VTG7"/>
<dbReference type="InterPro" id="IPR011042">
    <property type="entry name" value="6-blade_b-propeller_TolB-like"/>
</dbReference>
<dbReference type="Gene3D" id="2.120.10.30">
    <property type="entry name" value="TolB, C-terminal domain"/>
    <property type="match status" value="1"/>
</dbReference>